<name>A0A4P8XFZ9_9BACL</name>
<proteinExistence type="predicted"/>
<keyword evidence="2" id="KW-1185">Reference proteome</keyword>
<organism evidence="1 2">
    <name type="scientific">Paenibacillus algicola</name>
    <dbReference type="NCBI Taxonomy" id="2565926"/>
    <lineage>
        <taxon>Bacteria</taxon>
        <taxon>Bacillati</taxon>
        <taxon>Bacillota</taxon>
        <taxon>Bacilli</taxon>
        <taxon>Bacillales</taxon>
        <taxon>Paenibacillaceae</taxon>
        <taxon>Paenibacillus</taxon>
    </lineage>
</organism>
<dbReference type="Proteomes" id="UP000300879">
    <property type="component" value="Chromosome"/>
</dbReference>
<protein>
    <submittedName>
        <fullName evidence="1">Uncharacterized protein</fullName>
    </submittedName>
</protein>
<reference evidence="1 2" key="1">
    <citation type="submission" date="2019-05" db="EMBL/GenBank/DDBJ databases">
        <authorList>
            <person name="Chen C."/>
        </authorList>
    </citation>
    <scope>NUCLEOTIDE SEQUENCE [LARGE SCALE GENOMIC DNA]</scope>
    <source>
        <strain evidence="1 2">HB172198</strain>
    </source>
</reference>
<evidence type="ECO:0000313" key="1">
    <source>
        <dbReference type="EMBL" id="QCT01352.1"/>
    </source>
</evidence>
<evidence type="ECO:0000313" key="2">
    <source>
        <dbReference type="Proteomes" id="UP000300879"/>
    </source>
</evidence>
<dbReference type="AlphaFoldDB" id="A0A4P8XFZ9"/>
<dbReference type="EMBL" id="CP040396">
    <property type="protein sequence ID" value="QCT01352.1"/>
    <property type="molecule type" value="Genomic_DNA"/>
</dbReference>
<accession>A0A4P8XFZ9</accession>
<sequence length="38" mass="4362">MSPKTLRHFALLLSSLLFSKTSMFGQCKDKLAFILIKF</sequence>
<gene>
    <name evidence="1" type="ORF">E6C60_0630</name>
</gene>
<dbReference type="KEGG" id="palo:E6C60_0630"/>